<dbReference type="Proteomes" id="UP000218267">
    <property type="component" value="Chromosome"/>
</dbReference>
<accession>A0A1Y1CQW9</accession>
<protein>
    <submittedName>
        <fullName evidence="2">Uncharacterized protein</fullName>
    </submittedName>
</protein>
<feature type="compositionally biased region" description="Basic and acidic residues" evidence="1">
    <location>
        <begin position="48"/>
        <end position="59"/>
    </location>
</feature>
<dbReference type="EMBL" id="AP018042">
    <property type="protein sequence ID" value="BAX82383.1"/>
    <property type="molecule type" value="Genomic_DNA"/>
</dbReference>
<proteinExistence type="predicted"/>
<feature type="compositionally biased region" description="Basic and acidic residues" evidence="1">
    <location>
        <begin position="66"/>
        <end position="83"/>
    </location>
</feature>
<name>A0A1Y1CQW9_9BACT</name>
<evidence type="ECO:0000313" key="2">
    <source>
        <dbReference type="EMBL" id="BAX82383.1"/>
    </source>
</evidence>
<feature type="region of interest" description="Disordered" evidence="1">
    <location>
        <begin position="45"/>
        <end position="83"/>
    </location>
</feature>
<organism evidence="2 3">
    <name type="scientific">Labilibaculum antarcticum</name>
    <dbReference type="NCBI Taxonomy" id="1717717"/>
    <lineage>
        <taxon>Bacteria</taxon>
        <taxon>Pseudomonadati</taxon>
        <taxon>Bacteroidota</taxon>
        <taxon>Bacteroidia</taxon>
        <taxon>Marinilabiliales</taxon>
        <taxon>Marinifilaceae</taxon>
        <taxon>Labilibaculum</taxon>
    </lineage>
</organism>
<dbReference type="AlphaFoldDB" id="A0A1Y1CQW9"/>
<sequence length="83" mass="9555">MNQWAYIEYFPSANLHSGSRISCIRFDIATDTGTDTATDTLLINITNKNKEGNPESFKNERRKNRNEKNRLNASLDKDYSEPL</sequence>
<evidence type="ECO:0000313" key="3">
    <source>
        <dbReference type="Proteomes" id="UP000218267"/>
    </source>
</evidence>
<dbReference type="KEGG" id="mbas:ALGA_4092"/>
<keyword evidence="3" id="KW-1185">Reference proteome</keyword>
<evidence type="ECO:0000256" key="1">
    <source>
        <dbReference type="SAM" id="MobiDB-lite"/>
    </source>
</evidence>
<reference evidence="3" key="2">
    <citation type="journal article" date="2020" name="Antonie Van Leeuwenhoek">
        <title>Labilibaculum antarcticum sp. nov., a novel facultative anaerobic, psychrotorelant bacterium isolated from marine sediment of Antarctica.</title>
        <authorList>
            <person name="Watanabe M."/>
            <person name="Kojima H."/>
            <person name="Fukui M."/>
        </authorList>
    </citation>
    <scope>NUCLEOTIDE SEQUENCE [LARGE SCALE GENOMIC DNA]</scope>
    <source>
        <strain evidence="3">SPP2</strain>
    </source>
</reference>
<reference evidence="2 3" key="1">
    <citation type="journal article" date="2018" name="Mar. Genomics">
        <title>Complete genome sequence of Marinifilaceae bacterium strain SPP2, isolated from the Antarctic marine sediment.</title>
        <authorList>
            <person name="Watanabe M."/>
            <person name="Kojima H."/>
            <person name="Fukui M."/>
        </authorList>
    </citation>
    <scope>NUCLEOTIDE SEQUENCE [LARGE SCALE GENOMIC DNA]</scope>
    <source>
        <strain evidence="2 3">SPP2</strain>
    </source>
</reference>
<gene>
    <name evidence="2" type="ORF">ALGA_4092</name>
</gene>